<evidence type="ECO:0000313" key="3">
    <source>
        <dbReference type="EMBL" id="CAF3797246.1"/>
    </source>
</evidence>
<dbReference type="Proteomes" id="UP000663829">
    <property type="component" value="Unassembled WGS sequence"/>
</dbReference>
<accession>A0A814IL53</accession>
<comment type="caution">
    <text evidence="2">The sequence shown here is derived from an EMBL/GenBank/DDBJ whole genome shotgun (WGS) entry which is preliminary data.</text>
</comment>
<name>A0A814IL53_9BILA</name>
<dbReference type="EMBL" id="CAJNOQ010003710">
    <property type="protein sequence ID" value="CAF1026094.1"/>
    <property type="molecule type" value="Genomic_DNA"/>
</dbReference>
<reference evidence="2" key="1">
    <citation type="submission" date="2021-02" db="EMBL/GenBank/DDBJ databases">
        <authorList>
            <person name="Nowell W R."/>
        </authorList>
    </citation>
    <scope>NUCLEOTIDE SEQUENCE</scope>
</reference>
<dbReference type="AlphaFoldDB" id="A0A814IL53"/>
<sequence>MGPLIQRPPSTMPRHPVHSYQTPMADPTLRWQVARPLDKLANMVASTNPSLSIPPRWPTPGVPPSTPLQTMNGHNSSHITTTLPPSPMYNEQPTFTLLQNSHPQGYPQPGWIPPYNAYSQIAPNQSQSQPWNGQTFSPYPYQQPPLSIPQQQQQQFSNQHLYPVNELQTAPHNYNLYNLNPVPPTALLPSPITTSPNFPSPPSHNIQTLLKTVRPIEQVVTDTKQEPSPIILTELLKNDKLANNIKESVEQTPPLNVEDGTKFMIGDIIKGNILTDT</sequence>
<proteinExistence type="predicted"/>
<dbReference type="EMBL" id="CAJOBC010003710">
    <property type="protein sequence ID" value="CAF3797246.1"/>
    <property type="molecule type" value="Genomic_DNA"/>
</dbReference>
<protein>
    <submittedName>
        <fullName evidence="2">Uncharacterized protein</fullName>
    </submittedName>
</protein>
<evidence type="ECO:0000256" key="1">
    <source>
        <dbReference type="SAM" id="MobiDB-lite"/>
    </source>
</evidence>
<gene>
    <name evidence="2" type="ORF">GPM918_LOCUS15037</name>
    <name evidence="3" type="ORF">SRO942_LOCUS15037</name>
</gene>
<organism evidence="2 4">
    <name type="scientific">Didymodactylos carnosus</name>
    <dbReference type="NCBI Taxonomy" id="1234261"/>
    <lineage>
        <taxon>Eukaryota</taxon>
        <taxon>Metazoa</taxon>
        <taxon>Spiralia</taxon>
        <taxon>Gnathifera</taxon>
        <taxon>Rotifera</taxon>
        <taxon>Eurotatoria</taxon>
        <taxon>Bdelloidea</taxon>
        <taxon>Philodinida</taxon>
        <taxon>Philodinidae</taxon>
        <taxon>Didymodactylos</taxon>
    </lineage>
</organism>
<feature type="region of interest" description="Disordered" evidence="1">
    <location>
        <begin position="1"/>
        <end position="23"/>
    </location>
</feature>
<evidence type="ECO:0000313" key="2">
    <source>
        <dbReference type="EMBL" id="CAF1026094.1"/>
    </source>
</evidence>
<dbReference type="Proteomes" id="UP000681722">
    <property type="component" value="Unassembled WGS sequence"/>
</dbReference>
<keyword evidence="4" id="KW-1185">Reference proteome</keyword>
<evidence type="ECO:0000313" key="4">
    <source>
        <dbReference type="Proteomes" id="UP000663829"/>
    </source>
</evidence>